<proteinExistence type="predicted"/>
<evidence type="ECO:0000313" key="1">
    <source>
        <dbReference type="EMBL" id="KAG0549933.1"/>
    </source>
</evidence>
<dbReference type="EMBL" id="CM027680">
    <property type="protein sequence ID" value="KAG0549933.1"/>
    <property type="molecule type" value="Genomic_DNA"/>
</dbReference>
<dbReference type="EMBL" id="CM027680">
    <property type="protein sequence ID" value="KAG0549934.1"/>
    <property type="molecule type" value="Genomic_DNA"/>
</dbReference>
<reference evidence="1" key="1">
    <citation type="journal article" date="2019" name="BMC Genomics">
        <title>A new reference genome for Sorghum bicolor reveals high levels of sequence similarity between sweet and grain genotypes: implications for the genetics of sugar metabolism.</title>
        <authorList>
            <person name="Cooper E.A."/>
            <person name="Brenton Z.W."/>
            <person name="Flinn B.S."/>
            <person name="Jenkins J."/>
            <person name="Shu S."/>
            <person name="Flowers D."/>
            <person name="Luo F."/>
            <person name="Wang Y."/>
            <person name="Xia P."/>
            <person name="Barry K."/>
            <person name="Daum C."/>
            <person name="Lipzen A."/>
            <person name="Yoshinaga Y."/>
            <person name="Schmutz J."/>
            <person name="Saski C."/>
            <person name="Vermerris W."/>
            <person name="Kresovich S."/>
        </authorList>
    </citation>
    <scope>NUCLEOTIDE SEQUENCE</scope>
</reference>
<organism evidence="1 2">
    <name type="scientific">Sorghum bicolor</name>
    <name type="common">Sorghum</name>
    <name type="synonym">Sorghum vulgare</name>
    <dbReference type="NCBI Taxonomy" id="4558"/>
    <lineage>
        <taxon>Eukaryota</taxon>
        <taxon>Viridiplantae</taxon>
        <taxon>Streptophyta</taxon>
        <taxon>Embryophyta</taxon>
        <taxon>Tracheophyta</taxon>
        <taxon>Spermatophyta</taxon>
        <taxon>Magnoliopsida</taxon>
        <taxon>Liliopsida</taxon>
        <taxon>Poales</taxon>
        <taxon>Poaceae</taxon>
        <taxon>PACMAD clade</taxon>
        <taxon>Panicoideae</taxon>
        <taxon>Andropogonodae</taxon>
        <taxon>Andropogoneae</taxon>
        <taxon>Sorghinae</taxon>
        <taxon>Sorghum</taxon>
    </lineage>
</organism>
<evidence type="ECO:0000313" key="2">
    <source>
        <dbReference type="Proteomes" id="UP000807115"/>
    </source>
</evidence>
<sequence length="172" mass="18826">MAVVLYMEGSCSVICICCKCIISWHIAPQWHGGDIRPCIIIGCMQHCCCIMENGCGCITIFDNDEPPMENACCVMQDCTHETMEFILIIREGELITMANGCCIMHDCMHGSIAVIPIITMANGCCIMHDCMHGSITVIPITCGMFCRQLAVAVAIVERARSAATRARHFGCL</sequence>
<dbReference type="AlphaFoldDB" id="A0A921S1K2"/>
<protein>
    <submittedName>
        <fullName evidence="1">Uncharacterized protein</fullName>
    </submittedName>
</protein>
<comment type="caution">
    <text evidence="1">The sequence shown here is derived from an EMBL/GenBank/DDBJ whole genome shotgun (WGS) entry which is preliminary data.</text>
</comment>
<name>A0A921S1K2_SORBI</name>
<dbReference type="Proteomes" id="UP000807115">
    <property type="component" value="Chromosome 1"/>
</dbReference>
<accession>A0A921S1K2</accession>
<reference evidence="1" key="2">
    <citation type="submission" date="2020-10" db="EMBL/GenBank/DDBJ databases">
        <authorList>
            <person name="Cooper E.A."/>
            <person name="Brenton Z.W."/>
            <person name="Flinn B.S."/>
            <person name="Jenkins J."/>
            <person name="Shu S."/>
            <person name="Flowers D."/>
            <person name="Luo F."/>
            <person name="Wang Y."/>
            <person name="Xia P."/>
            <person name="Barry K."/>
            <person name="Daum C."/>
            <person name="Lipzen A."/>
            <person name="Yoshinaga Y."/>
            <person name="Schmutz J."/>
            <person name="Saski C."/>
            <person name="Vermerris W."/>
            <person name="Kresovich S."/>
        </authorList>
    </citation>
    <scope>NUCLEOTIDE SEQUENCE</scope>
</reference>
<gene>
    <name evidence="1" type="ORF">BDA96_01G297000</name>
</gene>